<keyword evidence="2" id="KW-1185">Reference proteome</keyword>
<organism evidence="1 2">
    <name type="scientific">Aspergillus melleus</name>
    <dbReference type="NCBI Taxonomy" id="138277"/>
    <lineage>
        <taxon>Eukaryota</taxon>
        <taxon>Fungi</taxon>
        <taxon>Dikarya</taxon>
        <taxon>Ascomycota</taxon>
        <taxon>Pezizomycotina</taxon>
        <taxon>Eurotiomycetes</taxon>
        <taxon>Eurotiomycetidae</taxon>
        <taxon>Eurotiales</taxon>
        <taxon>Aspergillaceae</taxon>
        <taxon>Aspergillus</taxon>
        <taxon>Aspergillus subgen. Circumdati</taxon>
    </lineage>
</organism>
<gene>
    <name evidence="1" type="ORF">N8T08_001451</name>
</gene>
<comment type="caution">
    <text evidence="1">The sequence shown here is derived from an EMBL/GenBank/DDBJ whole genome shotgun (WGS) entry which is preliminary data.</text>
</comment>
<accession>A0ACC3BA43</accession>
<protein>
    <submittedName>
        <fullName evidence="1">Uncharacterized protein</fullName>
    </submittedName>
</protein>
<reference evidence="1 2" key="1">
    <citation type="journal article" date="2023" name="ACS Omega">
        <title>Identification of the Neoaspergillic Acid Biosynthesis Gene Cluster by Establishing an In Vitro CRISPR-Ribonucleoprotein Genetic System in Aspergillus melleus.</title>
        <authorList>
            <person name="Yuan B."/>
            <person name="Grau M.F."/>
            <person name="Murata R.M."/>
            <person name="Torok T."/>
            <person name="Venkateswaran K."/>
            <person name="Stajich J.E."/>
            <person name="Wang C.C.C."/>
        </authorList>
    </citation>
    <scope>NUCLEOTIDE SEQUENCE [LARGE SCALE GENOMIC DNA]</scope>
    <source>
        <strain evidence="1 2">IMV 1140</strain>
    </source>
</reference>
<evidence type="ECO:0000313" key="1">
    <source>
        <dbReference type="EMBL" id="KAK1147370.1"/>
    </source>
</evidence>
<sequence length="486" mass="55009">MSSQRPRVVRSRSGCRTCRARRVKCDETPGACQRCTSTGRTCDGYDVQRLPGKKNRRPKSEVPAVLLPRLSWATTTDERQCLAHFQGRIVPNMHGLFRSPLWEDVVTRICHFEPAAYHATVALSALHQEAERYGILAPAQRRANAWYTFSIEQAVRSFSLLTRRQMSQDPYLYQVIALCCLLFVLHGWLQGEYDTAFTHLRSGQQILQNFHAIVRRHGWSWSSCDSSAMGTLATGFAHLDINCAFFGTQGPAYCVEDNLARQPGQLEESATFSSLYEARYALDSVISDAIRFLTWCWSQDQIDAADKPLRLMQLQRLLRRLDRFAQPFQPFYQQSCAQLQEQTQRGADDICLLHHTIAASIRTCVLQCDPAVFHIYHPNFRTYWEQADQVRRRIPARPSVTINTGVIPPLFLVSIGCPDPAIRSLAAKALACWPEQEDAFQSYLRSALSLEYSKIAKILKCKSTQGPPPGGSVVRIPIVVNQTKTI</sequence>
<proteinExistence type="predicted"/>
<dbReference type="Proteomes" id="UP001177260">
    <property type="component" value="Unassembled WGS sequence"/>
</dbReference>
<dbReference type="EMBL" id="JAOPJF010000012">
    <property type="protein sequence ID" value="KAK1147370.1"/>
    <property type="molecule type" value="Genomic_DNA"/>
</dbReference>
<name>A0ACC3BA43_9EURO</name>
<evidence type="ECO:0000313" key="2">
    <source>
        <dbReference type="Proteomes" id="UP001177260"/>
    </source>
</evidence>